<feature type="signal peptide" evidence="1">
    <location>
        <begin position="1"/>
        <end position="19"/>
    </location>
</feature>
<name>T1ISU4_STRMM</name>
<dbReference type="EnsemblMetazoa" id="SMAR004181-RA">
    <property type="protein sequence ID" value="SMAR004181-PA"/>
    <property type="gene ID" value="SMAR004181"/>
</dbReference>
<organism evidence="2 3">
    <name type="scientific">Strigamia maritima</name>
    <name type="common">European centipede</name>
    <name type="synonym">Geophilus maritimus</name>
    <dbReference type="NCBI Taxonomy" id="126957"/>
    <lineage>
        <taxon>Eukaryota</taxon>
        <taxon>Metazoa</taxon>
        <taxon>Ecdysozoa</taxon>
        <taxon>Arthropoda</taxon>
        <taxon>Myriapoda</taxon>
        <taxon>Chilopoda</taxon>
        <taxon>Pleurostigmophora</taxon>
        <taxon>Geophilomorpha</taxon>
        <taxon>Linotaeniidae</taxon>
        <taxon>Strigamia</taxon>
    </lineage>
</organism>
<accession>T1ISU4</accession>
<reference evidence="2" key="2">
    <citation type="submission" date="2015-02" db="UniProtKB">
        <authorList>
            <consortium name="EnsemblMetazoa"/>
        </authorList>
    </citation>
    <scope>IDENTIFICATION</scope>
</reference>
<sequence length="74" mass="7127">MVRPTTLILIALVLTCVTSLYTVECAKKGGGYGGGRSHGGGSYGGHGGGRGYGGGRGHGGGKGYGGGYGKGKHG</sequence>
<dbReference type="EMBL" id="JH431446">
    <property type="status" value="NOT_ANNOTATED_CDS"/>
    <property type="molecule type" value="Genomic_DNA"/>
</dbReference>
<dbReference type="HOGENOM" id="CLU_2690928_0_0_1"/>
<reference evidence="3" key="1">
    <citation type="submission" date="2011-05" db="EMBL/GenBank/DDBJ databases">
        <authorList>
            <person name="Richards S.R."/>
            <person name="Qu J."/>
            <person name="Jiang H."/>
            <person name="Jhangiani S.N."/>
            <person name="Agravi P."/>
            <person name="Goodspeed R."/>
            <person name="Gross S."/>
            <person name="Mandapat C."/>
            <person name="Jackson L."/>
            <person name="Mathew T."/>
            <person name="Pu L."/>
            <person name="Thornton R."/>
            <person name="Saada N."/>
            <person name="Wilczek-Boney K.B."/>
            <person name="Lee S."/>
            <person name="Kovar C."/>
            <person name="Wu Y."/>
            <person name="Scherer S.E."/>
            <person name="Worley K.C."/>
            <person name="Muzny D.M."/>
            <person name="Gibbs R."/>
        </authorList>
    </citation>
    <scope>NUCLEOTIDE SEQUENCE</scope>
    <source>
        <strain evidence="3">Brora</strain>
    </source>
</reference>
<dbReference type="Proteomes" id="UP000014500">
    <property type="component" value="Unassembled WGS sequence"/>
</dbReference>
<evidence type="ECO:0000256" key="1">
    <source>
        <dbReference type="SAM" id="SignalP"/>
    </source>
</evidence>
<dbReference type="AlphaFoldDB" id="T1ISU4"/>
<proteinExistence type="predicted"/>
<keyword evidence="1" id="KW-0732">Signal</keyword>
<keyword evidence="3" id="KW-1185">Reference proteome</keyword>
<protein>
    <submittedName>
        <fullName evidence="2">Uncharacterized protein</fullName>
    </submittedName>
</protein>
<dbReference type="OMA" id="ETTINMM"/>
<evidence type="ECO:0000313" key="2">
    <source>
        <dbReference type="EnsemblMetazoa" id="SMAR004181-PA"/>
    </source>
</evidence>
<feature type="chain" id="PRO_5004579494" evidence="1">
    <location>
        <begin position="20"/>
        <end position="74"/>
    </location>
</feature>
<evidence type="ECO:0000313" key="3">
    <source>
        <dbReference type="Proteomes" id="UP000014500"/>
    </source>
</evidence>